<dbReference type="RefSeq" id="WP_188982484.1">
    <property type="nucleotide sequence ID" value="NZ_BMPO01000003.1"/>
</dbReference>
<evidence type="ECO:0000313" key="2">
    <source>
        <dbReference type="Proteomes" id="UP000635983"/>
    </source>
</evidence>
<reference evidence="1" key="1">
    <citation type="journal article" date="2014" name="Int. J. Syst. Evol. Microbiol.">
        <title>Complete genome sequence of Corynebacterium casei LMG S-19264T (=DSM 44701T), isolated from a smear-ripened cheese.</title>
        <authorList>
            <consortium name="US DOE Joint Genome Institute (JGI-PGF)"/>
            <person name="Walter F."/>
            <person name="Albersmeier A."/>
            <person name="Kalinowski J."/>
            <person name="Ruckert C."/>
        </authorList>
    </citation>
    <scope>NUCLEOTIDE SEQUENCE</scope>
    <source>
        <strain evidence="1">JCM 30078</strain>
    </source>
</reference>
<accession>A0A917UW81</accession>
<sequence length="62" mass="6583">MSSLVAIHFRSVWNHVLTSVLLAVMGRGPSLLIGRTSSLEAFRRELREKAECACGALGAVGG</sequence>
<name>A0A917UW81_9PSED</name>
<dbReference type="AlphaFoldDB" id="A0A917UW81"/>
<dbReference type="EMBL" id="BMPO01000003">
    <property type="protein sequence ID" value="GGJ89958.1"/>
    <property type="molecule type" value="Genomic_DNA"/>
</dbReference>
<evidence type="ECO:0000313" key="1">
    <source>
        <dbReference type="EMBL" id="GGJ89958.1"/>
    </source>
</evidence>
<organism evidence="1 2">
    <name type="scientific">Pseudomonas matsuisoli</name>
    <dbReference type="NCBI Taxonomy" id="1515666"/>
    <lineage>
        <taxon>Bacteria</taxon>
        <taxon>Pseudomonadati</taxon>
        <taxon>Pseudomonadota</taxon>
        <taxon>Gammaproteobacteria</taxon>
        <taxon>Pseudomonadales</taxon>
        <taxon>Pseudomonadaceae</taxon>
        <taxon>Pseudomonas</taxon>
    </lineage>
</organism>
<comment type="caution">
    <text evidence="1">The sequence shown here is derived from an EMBL/GenBank/DDBJ whole genome shotgun (WGS) entry which is preliminary data.</text>
</comment>
<reference evidence="1" key="2">
    <citation type="submission" date="2020-09" db="EMBL/GenBank/DDBJ databases">
        <authorList>
            <person name="Sun Q."/>
            <person name="Ohkuma M."/>
        </authorList>
    </citation>
    <scope>NUCLEOTIDE SEQUENCE</scope>
    <source>
        <strain evidence="1">JCM 30078</strain>
    </source>
</reference>
<keyword evidence="2" id="KW-1185">Reference proteome</keyword>
<proteinExistence type="predicted"/>
<dbReference type="Proteomes" id="UP000635983">
    <property type="component" value="Unassembled WGS sequence"/>
</dbReference>
<protein>
    <submittedName>
        <fullName evidence="1">Uncharacterized protein</fullName>
    </submittedName>
</protein>
<gene>
    <name evidence="1" type="ORF">GCM10009304_14390</name>
</gene>